<dbReference type="PANTHER" id="PTHR12840">
    <property type="entry name" value="NADH-UBIQUINONE OXIDOREDUCTASE ASHI SUBUNIT"/>
    <property type="match status" value="1"/>
</dbReference>
<dbReference type="STRING" id="660025.F9G8S2"/>
<name>F9G8S2_FUSOF</name>
<accession>F9G8S2</accession>
<keyword evidence="2" id="KW-0472">Membrane</keyword>
<evidence type="ECO:0000256" key="2">
    <source>
        <dbReference type="SAM" id="Phobius"/>
    </source>
</evidence>
<organism evidence="3">
    <name type="scientific">Fusarium oxysporum (strain Fo5176)</name>
    <name type="common">Fusarium vascular wilt</name>
    <dbReference type="NCBI Taxonomy" id="660025"/>
    <lineage>
        <taxon>Eukaryota</taxon>
        <taxon>Fungi</taxon>
        <taxon>Dikarya</taxon>
        <taxon>Ascomycota</taxon>
        <taxon>Pezizomycotina</taxon>
        <taxon>Sordariomycetes</taxon>
        <taxon>Hypocreomycetidae</taxon>
        <taxon>Hypocreales</taxon>
        <taxon>Nectriaceae</taxon>
        <taxon>Fusarium</taxon>
        <taxon>Fusarium oxysporum species complex</taxon>
    </lineage>
</organism>
<protein>
    <submittedName>
        <fullName evidence="3">Uncharacterized protein</fullName>
    </submittedName>
</protein>
<keyword evidence="2" id="KW-1133">Transmembrane helix</keyword>
<proteinExistence type="predicted"/>
<dbReference type="OrthoDB" id="2014058at2759"/>
<gene>
    <name evidence="3" type="ORF">FOXB_15054</name>
</gene>
<evidence type="ECO:0000313" key="3">
    <source>
        <dbReference type="EMBL" id="EGU74426.1"/>
    </source>
</evidence>
<feature type="region of interest" description="Disordered" evidence="1">
    <location>
        <begin position="408"/>
        <end position="430"/>
    </location>
</feature>
<dbReference type="AlphaFoldDB" id="F9G8S2"/>
<feature type="compositionally biased region" description="Polar residues" evidence="1">
    <location>
        <begin position="409"/>
        <end position="425"/>
    </location>
</feature>
<evidence type="ECO:0000256" key="1">
    <source>
        <dbReference type="SAM" id="MobiDB-lite"/>
    </source>
</evidence>
<comment type="caution">
    <text evidence="3">The sequence shown here is derived from an EMBL/GenBank/DDBJ whole genome shotgun (WGS) entry which is preliminary data.</text>
</comment>
<keyword evidence="2" id="KW-0812">Transmembrane</keyword>
<dbReference type="Pfam" id="PF05821">
    <property type="entry name" value="NDUF_B8"/>
    <property type="match status" value="1"/>
</dbReference>
<dbReference type="GO" id="GO:0005739">
    <property type="term" value="C:mitochondrion"/>
    <property type="evidence" value="ECO:0007669"/>
    <property type="project" value="InterPro"/>
</dbReference>
<dbReference type="PaxDb" id="5507-FOXG_08786P0"/>
<sequence>MTAARRLPTIQRRTFLPDQYTDKKVIDQKYPEPPSFSEAEDPGMNGGYINPPRIKRQFRDPHANWWDPQERRNFGEPIHEDNDVLGIFSPWEYTWTTAGPGAVMVGTFIAVFLSVTGVVYLNYPDRPAYPREFEGGLERELGGPGATRTVLLAPSRTYTSSSSPSYKHNITSWVRAKTSHDVVNNISDSHPSLLLPHISHPIKMRYEDWDVLLFEEGSSIPSREFKVTCHVVQHAESMGSALPTLTCFVPGLNAGVPFRLSIHSWKALKDLNGDHILNINNSVLETRLFIDGTLVAYASHLAAGIIANDGRSTSATGSIRFPLIINRQGHESLKFPFFQQELLYQRHWSPADNLGRIKLLINQSFSSASPSVLFTGKVNKTVVFSFQHAPQHILEGLQIAWPNPAMWNRQRQPSAPASTDSSHVSSRPPLFARRGLAGPEHINDAALGTMPFSGNPTFGCPNTPVNGPMSPWSYVLAPPGREGSPYLLASEVQPRRNHERAWPTSPIFTDATFRLDQTQNASQQMYPQPNSAPMSFVQPQLHSPAIQGSTEFGRGTPRNPARLIFAPKRNSPQESFNLDVIERATKRARTNTPESAKTLNHEQQNISPHFGSPYELINLAEDII</sequence>
<reference evidence="3" key="1">
    <citation type="journal article" date="2012" name="Mol. Plant Microbe Interact.">
        <title>A highly conserved effector in Fusarium oxysporum is required for full virulence on Arabidopsis.</title>
        <authorList>
            <person name="Thatcher L.F."/>
            <person name="Gardiner D.M."/>
            <person name="Kazan K."/>
            <person name="Manners J."/>
        </authorList>
    </citation>
    <scope>NUCLEOTIDE SEQUENCE [LARGE SCALE GENOMIC DNA]</scope>
    <source>
        <strain evidence="3">Fo5176</strain>
    </source>
</reference>
<dbReference type="EMBL" id="AFQF01003672">
    <property type="protein sequence ID" value="EGU74426.1"/>
    <property type="molecule type" value="Genomic_DNA"/>
</dbReference>
<dbReference type="InterPro" id="IPR008699">
    <property type="entry name" value="NDUFB8"/>
</dbReference>
<feature type="transmembrane region" description="Helical" evidence="2">
    <location>
        <begin position="101"/>
        <end position="123"/>
    </location>
</feature>
<dbReference type="PANTHER" id="PTHR12840:SF1">
    <property type="entry name" value="NADH DEHYDROGENASE [UBIQUINONE] 1 BETA SUBCOMPLEX SUBUNIT 8, MITOCHONDRIAL"/>
    <property type="match status" value="1"/>
</dbReference>